<proteinExistence type="inferred from homology"/>
<dbReference type="GO" id="GO:0015846">
    <property type="term" value="P:polyamine transport"/>
    <property type="evidence" value="ECO:0007669"/>
    <property type="project" value="InterPro"/>
</dbReference>
<feature type="signal peptide" evidence="6">
    <location>
        <begin position="1"/>
        <end position="25"/>
    </location>
</feature>
<protein>
    <recommendedName>
        <fullName evidence="5">Putrescine-binding periplasmic protein</fullName>
    </recommendedName>
</protein>
<dbReference type="PIRSF" id="PIRSF019574">
    <property type="entry name" value="Periplasmic_polyamine_BP"/>
    <property type="match status" value="1"/>
</dbReference>
<dbReference type="EMBL" id="FNVG01000018">
    <property type="protein sequence ID" value="SEG53903.1"/>
    <property type="molecule type" value="Genomic_DNA"/>
</dbReference>
<feature type="chain" id="PRO_5009293170" description="Putrescine-binding periplasmic protein" evidence="6">
    <location>
        <begin position="26"/>
        <end position="369"/>
    </location>
</feature>
<dbReference type="InterPro" id="IPR001188">
    <property type="entry name" value="Sperm_putr-bd"/>
</dbReference>
<dbReference type="Proteomes" id="UP000236721">
    <property type="component" value="Unassembled WGS sequence"/>
</dbReference>
<evidence type="ECO:0000256" key="4">
    <source>
        <dbReference type="ARBA" id="ARBA00022764"/>
    </source>
</evidence>
<dbReference type="PANTHER" id="PTHR30222:SF12">
    <property type="entry name" value="NORSPERMIDINE SENSOR"/>
    <property type="match status" value="1"/>
</dbReference>
<keyword evidence="4 5" id="KW-0574">Periplasm</keyword>
<keyword evidence="2 5" id="KW-0813">Transport</keyword>
<dbReference type="GO" id="GO:0019808">
    <property type="term" value="F:polyamine binding"/>
    <property type="evidence" value="ECO:0007669"/>
    <property type="project" value="InterPro"/>
</dbReference>
<gene>
    <name evidence="7" type="ORF">SAMN04488244_11845</name>
</gene>
<evidence type="ECO:0000256" key="1">
    <source>
        <dbReference type="ARBA" id="ARBA00004418"/>
    </source>
</evidence>
<dbReference type="PANTHER" id="PTHR30222">
    <property type="entry name" value="SPERMIDINE/PUTRESCINE-BINDING PERIPLASMIC PROTEIN"/>
    <property type="match status" value="1"/>
</dbReference>
<evidence type="ECO:0000256" key="2">
    <source>
        <dbReference type="ARBA" id="ARBA00022448"/>
    </source>
</evidence>
<dbReference type="OrthoDB" id="9769319at2"/>
<dbReference type="PRINTS" id="PR00909">
    <property type="entry name" value="SPERMDNBNDNG"/>
</dbReference>
<dbReference type="GO" id="GO:0042597">
    <property type="term" value="C:periplasmic space"/>
    <property type="evidence" value="ECO:0007669"/>
    <property type="project" value="UniProtKB-SubCell"/>
</dbReference>
<evidence type="ECO:0000256" key="3">
    <source>
        <dbReference type="ARBA" id="ARBA00022729"/>
    </source>
</evidence>
<dbReference type="CDD" id="cd13659">
    <property type="entry name" value="PBP2_PotF"/>
    <property type="match status" value="1"/>
</dbReference>
<evidence type="ECO:0000256" key="6">
    <source>
        <dbReference type="SAM" id="SignalP"/>
    </source>
</evidence>
<dbReference type="AlphaFoldDB" id="A0A1H6AZ70"/>
<reference evidence="8" key="1">
    <citation type="submission" date="2016-10" db="EMBL/GenBank/DDBJ databases">
        <authorList>
            <person name="Varghese N."/>
            <person name="Submissions S."/>
        </authorList>
    </citation>
    <scope>NUCLEOTIDE SEQUENCE [LARGE SCALE GENOMIC DNA]</scope>
    <source>
        <strain evidence="8">CGMCC 1.7062</strain>
    </source>
</reference>
<dbReference type="InterPro" id="IPR006059">
    <property type="entry name" value="SBP"/>
</dbReference>
<evidence type="ECO:0000313" key="8">
    <source>
        <dbReference type="Proteomes" id="UP000236721"/>
    </source>
</evidence>
<comment type="function">
    <text evidence="5">Required for the activity of the bacterial periplasmic transport system of putrescine.</text>
</comment>
<sequence>MEKVKAYFGVALGMTIGLSSMTANAAEEKVLNIYNWSDYIAEDTIAKFEAETGIKVVYDVFDSNEVLEAKILSGNTGFDLVVPSNDFLGRQAKAGAFQKLDKSKLTNYKNLDPKLMGILADTVDPDNAYSVPYLWGTTGIGYNVAKVQAVLGDDAPVDSWDLVFKPENMEKLNKCGVGFLNAPTEIMAAALNYIGKDPNSTNPNDYKKDALELLKQVRPYVTYFHSSQYINDLANGDICVAIGWSGDVLQAADRAAEADNGVEVAYSIPKEGALAWFDLMAIPKEAKHPENAHLFINYLLRPEVIAEISNYVWYANPNPPSREFIDAEILEDPGIYPSEEAQAKLYSSKMLPHKTSRAMTRAWTDFIKN</sequence>
<dbReference type="SUPFAM" id="SSF53850">
    <property type="entry name" value="Periplasmic binding protein-like II"/>
    <property type="match status" value="1"/>
</dbReference>
<evidence type="ECO:0000256" key="5">
    <source>
        <dbReference type="PIRNR" id="PIRNR019574"/>
    </source>
</evidence>
<comment type="subcellular location">
    <subcellularLocation>
        <location evidence="1 5">Periplasm</location>
    </subcellularLocation>
</comment>
<keyword evidence="8" id="KW-1185">Reference proteome</keyword>
<dbReference type="RefSeq" id="WP_103881492.1">
    <property type="nucleotide sequence ID" value="NZ_FNVG01000018.1"/>
</dbReference>
<dbReference type="Gene3D" id="3.40.190.10">
    <property type="entry name" value="Periplasmic binding protein-like II"/>
    <property type="match status" value="2"/>
</dbReference>
<name>A0A1H6AZ70_9VIBR</name>
<evidence type="ECO:0000313" key="7">
    <source>
        <dbReference type="EMBL" id="SEG53903.1"/>
    </source>
</evidence>
<comment type="similarity">
    <text evidence="5">Belongs to the bacterial solute-binding protein PotD/PotF family.</text>
</comment>
<dbReference type="Pfam" id="PF13416">
    <property type="entry name" value="SBP_bac_8"/>
    <property type="match status" value="1"/>
</dbReference>
<organism evidence="7 8">
    <name type="scientific">Vibrio hangzhouensis</name>
    <dbReference type="NCBI Taxonomy" id="462991"/>
    <lineage>
        <taxon>Bacteria</taxon>
        <taxon>Pseudomonadati</taxon>
        <taxon>Pseudomonadota</taxon>
        <taxon>Gammaproteobacteria</taxon>
        <taxon>Vibrionales</taxon>
        <taxon>Vibrionaceae</taxon>
        <taxon>Vibrio</taxon>
    </lineage>
</organism>
<accession>A0A1H6AZ70</accession>
<keyword evidence="3 6" id="KW-0732">Signal</keyword>